<dbReference type="Pfam" id="PF00795">
    <property type="entry name" value="CN_hydrolase"/>
    <property type="match status" value="1"/>
</dbReference>
<dbReference type="PROSITE" id="PS50263">
    <property type="entry name" value="CN_HYDROLASE"/>
    <property type="match status" value="1"/>
</dbReference>
<dbReference type="AlphaFoldDB" id="A0A8H7UAF9"/>
<comment type="caution">
    <text evidence="3">The sequence shown here is derived from an EMBL/GenBank/DDBJ whole genome shotgun (WGS) entry which is preliminary data.</text>
</comment>
<keyword evidence="1" id="KW-0378">Hydrolase</keyword>
<reference evidence="3" key="1">
    <citation type="submission" date="2020-12" db="EMBL/GenBank/DDBJ databases">
        <title>Metabolic potential, ecology and presence of endohyphal bacteria is reflected in genomic diversity of Mucoromycotina.</title>
        <authorList>
            <person name="Muszewska A."/>
            <person name="Okrasinska A."/>
            <person name="Steczkiewicz K."/>
            <person name="Drgas O."/>
            <person name="Orlowska M."/>
            <person name="Perlinska-Lenart U."/>
            <person name="Aleksandrzak-Piekarczyk T."/>
            <person name="Szatraj K."/>
            <person name="Zielenkiewicz U."/>
            <person name="Pilsyk S."/>
            <person name="Malc E."/>
            <person name="Mieczkowski P."/>
            <person name="Kruszewska J.S."/>
            <person name="Biernat P."/>
            <person name="Pawlowska J."/>
        </authorList>
    </citation>
    <scope>NUCLEOTIDE SEQUENCE</scope>
    <source>
        <strain evidence="3">WA0000051536</strain>
    </source>
</reference>
<dbReference type="Proteomes" id="UP000612746">
    <property type="component" value="Unassembled WGS sequence"/>
</dbReference>
<dbReference type="GO" id="GO:0016811">
    <property type="term" value="F:hydrolase activity, acting on carbon-nitrogen (but not peptide) bonds, in linear amides"/>
    <property type="evidence" value="ECO:0007669"/>
    <property type="project" value="UniProtKB-ARBA"/>
</dbReference>
<evidence type="ECO:0000259" key="2">
    <source>
        <dbReference type="PROSITE" id="PS50263"/>
    </source>
</evidence>
<keyword evidence="4" id="KW-1185">Reference proteome</keyword>
<name>A0A8H7UAF9_9FUNG</name>
<evidence type="ECO:0000313" key="4">
    <source>
        <dbReference type="Proteomes" id="UP000612746"/>
    </source>
</evidence>
<sequence>MQPLKIAAVQFENKSGDKAYNLSKIYELAKQAKTEGCQVISFHECSISGYTFAQGLTKEELLQVSEKVPDGESVQQLIKFSREIGIIILAGLFEKDDEDKVYNTYFCVDDTKVIASFRKIHPFVSKYLSPGTQYVTFDLLGWTAGILICYDNNVIENVRATALLGAQILFMPHVTGCTKRDYLPGTRHVSPELWRNRELDPVRLRLEFDGPSGREWLMKWLPARAYDNGIFAVFTNPIGEEDGQVKCGHSMILDPFGQILDECTGFKDTYCTAVCTPEKLEQAGGYRYRNARKVEMYRDIISQPHSSQLNVSWLGKTD</sequence>
<dbReference type="InterPro" id="IPR050345">
    <property type="entry name" value="Aliph_Amidase/BUP"/>
</dbReference>
<evidence type="ECO:0000256" key="1">
    <source>
        <dbReference type="ARBA" id="ARBA00022801"/>
    </source>
</evidence>
<dbReference type="SUPFAM" id="SSF56317">
    <property type="entry name" value="Carbon-nitrogen hydrolase"/>
    <property type="match status" value="1"/>
</dbReference>
<dbReference type="PANTHER" id="PTHR43674">
    <property type="entry name" value="NITRILASE C965.09-RELATED"/>
    <property type="match status" value="1"/>
</dbReference>
<protein>
    <recommendedName>
        <fullName evidence="2">CN hydrolase domain-containing protein</fullName>
    </recommendedName>
</protein>
<feature type="domain" description="CN hydrolase" evidence="2">
    <location>
        <begin position="4"/>
        <end position="277"/>
    </location>
</feature>
<dbReference type="OrthoDB" id="10250282at2759"/>
<evidence type="ECO:0000313" key="3">
    <source>
        <dbReference type="EMBL" id="KAG2172479.1"/>
    </source>
</evidence>
<dbReference type="PANTHER" id="PTHR43674:SF2">
    <property type="entry name" value="BETA-UREIDOPROPIONASE"/>
    <property type="match status" value="1"/>
</dbReference>
<dbReference type="Gene3D" id="3.60.110.10">
    <property type="entry name" value="Carbon-nitrogen hydrolase"/>
    <property type="match status" value="1"/>
</dbReference>
<dbReference type="InterPro" id="IPR003010">
    <property type="entry name" value="C-N_Hydrolase"/>
</dbReference>
<dbReference type="EMBL" id="JAEPRA010000024">
    <property type="protein sequence ID" value="KAG2172479.1"/>
    <property type="molecule type" value="Genomic_DNA"/>
</dbReference>
<dbReference type="InterPro" id="IPR036526">
    <property type="entry name" value="C-N_Hydrolase_sf"/>
</dbReference>
<accession>A0A8H7UAF9</accession>
<proteinExistence type="predicted"/>
<gene>
    <name evidence="3" type="ORF">INT44_006652</name>
</gene>
<organism evidence="3 4">
    <name type="scientific">Umbelopsis vinacea</name>
    <dbReference type="NCBI Taxonomy" id="44442"/>
    <lineage>
        <taxon>Eukaryota</taxon>
        <taxon>Fungi</taxon>
        <taxon>Fungi incertae sedis</taxon>
        <taxon>Mucoromycota</taxon>
        <taxon>Mucoromycotina</taxon>
        <taxon>Umbelopsidomycetes</taxon>
        <taxon>Umbelopsidales</taxon>
        <taxon>Umbelopsidaceae</taxon>
        <taxon>Umbelopsis</taxon>
    </lineage>
</organism>